<organism evidence="1 2">
    <name type="scientific">Cardiocondyla obscurior</name>
    <dbReference type="NCBI Taxonomy" id="286306"/>
    <lineage>
        <taxon>Eukaryota</taxon>
        <taxon>Metazoa</taxon>
        <taxon>Ecdysozoa</taxon>
        <taxon>Arthropoda</taxon>
        <taxon>Hexapoda</taxon>
        <taxon>Insecta</taxon>
        <taxon>Pterygota</taxon>
        <taxon>Neoptera</taxon>
        <taxon>Endopterygota</taxon>
        <taxon>Hymenoptera</taxon>
        <taxon>Apocrita</taxon>
        <taxon>Aculeata</taxon>
        <taxon>Formicoidea</taxon>
        <taxon>Formicidae</taxon>
        <taxon>Myrmicinae</taxon>
        <taxon>Cardiocondyla</taxon>
    </lineage>
</organism>
<evidence type="ECO:0000313" key="1">
    <source>
        <dbReference type="EMBL" id="KAL0122710.1"/>
    </source>
</evidence>
<name>A0AAW2G5H1_9HYME</name>
<dbReference type="AlphaFoldDB" id="A0AAW2G5H1"/>
<dbReference type="EMBL" id="JADYXP020000006">
    <property type="protein sequence ID" value="KAL0122710.1"/>
    <property type="molecule type" value="Genomic_DNA"/>
</dbReference>
<gene>
    <name evidence="1" type="ORF">PUN28_007418</name>
</gene>
<accession>A0AAW2G5H1</accession>
<protein>
    <submittedName>
        <fullName evidence="1">Uncharacterized protein</fullName>
    </submittedName>
</protein>
<reference evidence="1 2" key="1">
    <citation type="submission" date="2023-03" db="EMBL/GenBank/DDBJ databases">
        <title>High recombination rates correlate with genetic variation in Cardiocondyla obscurior ants.</title>
        <authorList>
            <person name="Errbii M."/>
        </authorList>
    </citation>
    <scope>NUCLEOTIDE SEQUENCE [LARGE SCALE GENOMIC DNA]</scope>
    <source>
        <strain evidence="1">Alpha-2009</strain>
        <tissue evidence="1">Whole body</tissue>
    </source>
</reference>
<keyword evidence="2" id="KW-1185">Reference proteome</keyword>
<proteinExistence type="predicted"/>
<evidence type="ECO:0000313" key="2">
    <source>
        <dbReference type="Proteomes" id="UP001430953"/>
    </source>
</evidence>
<sequence>MLIIERCVRSDQNSKQVRGQKRLDIYFDTWVRIILTSKNFSGCKLQDTVSEIFFLFIFASRQSQRHTRANRILFASIQFVKNQKKKEIKKKIYIDFEKRKANESSLR</sequence>
<comment type="caution">
    <text evidence="1">The sequence shown here is derived from an EMBL/GenBank/DDBJ whole genome shotgun (WGS) entry which is preliminary data.</text>
</comment>
<dbReference type="Proteomes" id="UP001430953">
    <property type="component" value="Unassembled WGS sequence"/>
</dbReference>